<evidence type="ECO:0000313" key="1">
    <source>
        <dbReference type="EMBL" id="KAF8789851.1"/>
    </source>
</evidence>
<sequence length="149" mass="17533">MLHVQCHFMIDGDETHITLWRAISERIRTIATEHYKHEKSLCHVPSPEVEKELIAGKLLQSVAEKNILQDIRQSLDTSSRRKCLIMRKDLQNTMRDFGIMLPSRGSVIQDDEISVCVWVHKMKSKKDNPVLFYKRSRMILCLFNSQYFK</sequence>
<reference evidence="1" key="1">
    <citation type="journal article" date="2020" name="bioRxiv">
        <title>Chromosome-level reference genome of the European wasp spider Argiope bruennichi: a resource for studies on range expansion and evolutionary adaptation.</title>
        <authorList>
            <person name="Sheffer M.M."/>
            <person name="Hoppe A."/>
            <person name="Krehenwinkel H."/>
            <person name="Uhl G."/>
            <person name="Kuss A.W."/>
            <person name="Jensen L."/>
            <person name="Jensen C."/>
            <person name="Gillespie R.G."/>
            <person name="Hoff K.J."/>
            <person name="Prost S."/>
        </authorList>
    </citation>
    <scope>NUCLEOTIDE SEQUENCE</scope>
</reference>
<gene>
    <name evidence="1" type="ORF">HNY73_007760</name>
</gene>
<organism evidence="1 2">
    <name type="scientific">Argiope bruennichi</name>
    <name type="common">Wasp spider</name>
    <name type="synonym">Aranea bruennichi</name>
    <dbReference type="NCBI Taxonomy" id="94029"/>
    <lineage>
        <taxon>Eukaryota</taxon>
        <taxon>Metazoa</taxon>
        <taxon>Ecdysozoa</taxon>
        <taxon>Arthropoda</taxon>
        <taxon>Chelicerata</taxon>
        <taxon>Arachnida</taxon>
        <taxon>Araneae</taxon>
        <taxon>Araneomorphae</taxon>
        <taxon>Entelegynae</taxon>
        <taxon>Araneoidea</taxon>
        <taxon>Araneidae</taxon>
        <taxon>Argiope</taxon>
    </lineage>
</organism>
<keyword evidence="2" id="KW-1185">Reference proteome</keyword>
<reference evidence="1" key="2">
    <citation type="submission" date="2020-06" db="EMBL/GenBank/DDBJ databases">
        <authorList>
            <person name="Sheffer M."/>
        </authorList>
    </citation>
    <scope>NUCLEOTIDE SEQUENCE</scope>
</reference>
<evidence type="ECO:0000313" key="2">
    <source>
        <dbReference type="Proteomes" id="UP000807504"/>
    </source>
</evidence>
<dbReference type="AlphaFoldDB" id="A0A8T0FFX5"/>
<dbReference type="EMBL" id="JABXBU010000012">
    <property type="protein sequence ID" value="KAF8789851.1"/>
    <property type="molecule type" value="Genomic_DNA"/>
</dbReference>
<accession>A0A8T0FFX5</accession>
<proteinExistence type="predicted"/>
<comment type="caution">
    <text evidence="1">The sequence shown here is derived from an EMBL/GenBank/DDBJ whole genome shotgun (WGS) entry which is preliminary data.</text>
</comment>
<dbReference type="Proteomes" id="UP000807504">
    <property type="component" value="Unassembled WGS sequence"/>
</dbReference>
<protein>
    <submittedName>
        <fullName evidence="1">Uncharacterized protein</fullName>
    </submittedName>
</protein>
<name>A0A8T0FFX5_ARGBR</name>